<dbReference type="Proteomes" id="UP000600101">
    <property type="component" value="Unassembled WGS sequence"/>
</dbReference>
<comment type="caution">
    <text evidence="1">The sequence shown here is derived from an EMBL/GenBank/DDBJ whole genome shotgun (WGS) entry which is preliminary data.</text>
</comment>
<dbReference type="RefSeq" id="WP_186772927.1">
    <property type="nucleotide sequence ID" value="NZ_JACOMF010000045.1"/>
</dbReference>
<dbReference type="AlphaFoldDB" id="A0A9X0R1V0"/>
<reference evidence="1" key="1">
    <citation type="submission" date="2020-08" db="EMBL/GenBank/DDBJ databases">
        <authorList>
            <person name="Hu Y."/>
            <person name="Nguyen S.V."/>
            <person name="Li F."/>
            <person name="Fanning S."/>
        </authorList>
    </citation>
    <scope>NUCLEOTIDE SEQUENCE</scope>
    <source>
        <strain evidence="1">SYSU D8009</strain>
    </source>
</reference>
<protein>
    <submittedName>
        <fullName evidence="1">Uncharacterized protein</fullName>
    </submittedName>
</protein>
<name>A0A9X0R1V0_9PROT</name>
<proteinExistence type="predicted"/>
<gene>
    <name evidence="1" type="ORF">H7965_23025</name>
</gene>
<organism evidence="1 2">
    <name type="scientific">Siccirubricoccus deserti</name>
    <dbReference type="NCBI Taxonomy" id="2013562"/>
    <lineage>
        <taxon>Bacteria</taxon>
        <taxon>Pseudomonadati</taxon>
        <taxon>Pseudomonadota</taxon>
        <taxon>Alphaproteobacteria</taxon>
        <taxon>Acetobacterales</taxon>
        <taxon>Roseomonadaceae</taxon>
        <taxon>Siccirubricoccus</taxon>
    </lineage>
</organism>
<dbReference type="EMBL" id="JACOMF010000045">
    <property type="protein sequence ID" value="MBC4018171.1"/>
    <property type="molecule type" value="Genomic_DNA"/>
</dbReference>
<sequence length="66" mass="7404">MIEAAWGASAGSLPGFPPSESHAALRRNWQDDLQGFGRIRCQACKLWYFPIARNPQQTTPFSPFHS</sequence>
<accession>A0A9X0R1V0</accession>
<keyword evidence="2" id="KW-1185">Reference proteome</keyword>
<evidence type="ECO:0000313" key="2">
    <source>
        <dbReference type="Proteomes" id="UP000600101"/>
    </source>
</evidence>
<evidence type="ECO:0000313" key="1">
    <source>
        <dbReference type="EMBL" id="MBC4018171.1"/>
    </source>
</evidence>